<dbReference type="InParanoid" id="B9RTV7"/>
<feature type="domain" description="Xylanase inhibitor C-terminal" evidence="2">
    <location>
        <begin position="135"/>
        <end position="215"/>
    </location>
</feature>
<dbReference type="EMBL" id="EQ973814">
    <property type="protein sequence ID" value="EEF45339.1"/>
    <property type="molecule type" value="Genomic_DNA"/>
</dbReference>
<dbReference type="AlphaFoldDB" id="B9RTV7"/>
<dbReference type="GO" id="GO:0004190">
    <property type="term" value="F:aspartic-type endopeptidase activity"/>
    <property type="evidence" value="ECO:0007669"/>
    <property type="project" value="InterPro"/>
</dbReference>
<dbReference type="InterPro" id="IPR032799">
    <property type="entry name" value="TAXi_C"/>
</dbReference>
<protein>
    <submittedName>
        <fullName evidence="4">Basic 7S globulin 2 small subunit, putative</fullName>
    </submittedName>
</protein>
<dbReference type="eggNOG" id="KOG1339">
    <property type="taxonomic scope" value="Eukaryota"/>
</dbReference>
<accession>B9RTV7</accession>
<reference evidence="5" key="1">
    <citation type="journal article" date="2010" name="Nat. Biotechnol.">
        <title>Draft genome sequence of the oilseed species Ricinus communis.</title>
        <authorList>
            <person name="Chan A.P."/>
            <person name="Crabtree J."/>
            <person name="Zhao Q."/>
            <person name="Lorenzi H."/>
            <person name="Orvis J."/>
            <person name="Puiu D."/>
            <person name="Melake-Berhan A."/>
            <person name="Jones K.M."/>
            <person name="Redman J."/>
            <person name="Chen G."/>
            <person name="Cahoon E.B."/>
            <person name="Gedil M."/>
            <person name="Stanke M."/>
            <person name="Haas B.J."/>
            <person name="Wortman J.R."/>
            <person name="Fraser-Liggett C.M."/>
            <person name="Ravel J."/>
            <person name="Rabinowicz P.D."/>
        </authorList>
    </citation>
    <scope>NUCLEOTIDE SEQUENCE [LARGE SCALE GENOMIC DNA]</scope>
    <source>
        <strain evidence="5">cv. Hale</strain>
    </source>
</reference>
<evidence type="ECO:0000256" key="1">
    <source>
        <dbReference type="ARBA" id="ARBA00007447"/>
    </source>
</evidence>
<dbReference type="STRING" id="3988.B9RTV7"/>
<name>B9RTV7_RICCO</name>
<proteinExistence type="inferred from homology"/>
<dbReference type="Pfam" id="PF14541">
    <property type="entry name" value="TAXi_C"/>
    <property type="match status" value="1"/>
</dbReference>
<dbReference type="GO" id="GO:0006508">
    <property type="term" value="P:proteolysis"/>
    <property type="evidence" value="ECO:0007669"/>
    <property type="project" value="InterPro"/>
</dbReference>
<dbReference type="Proteomes" id="UP000008311">
    <property type="component" value="Unassembled WGS sequence"/>
</dbReference>
<organism evidence="4 5">
    <name type="scientific">Ricinus communis</name>
    <name type="common">Castor bean</name>
    <dbReference type="NCBI Taxonomy" id="3988"/>
    <lineage>
        <taxon>Eukaryota</taxon>
        <taxon>Viridiplantae</taxon>
        <taxon>Streptophyta</taxon>
        <taxon>Embryophyta</taxon>
        <taxon>Tracheophyta</taxon>
        <taxon>Spermatophyta</taxon>
        <taxon>Magnoliopsida</taxon>
        <taxon>eudicotyledons</taxon>
        <taxon>Gunneridae</taxon>
        <taxon>Pentapetalae</taxon>
        <taxon>rosids</taxon>
        <taxon>fabids</taxon>
        <taxon>Malpighiales</taxon>
        <taxon>Euphorbiaceae</taxon>
        <taxon>Acalyphoideae</taxon>
        <taxon>Acalypheae</taxon>
        <taxon>Ricinus</taxon>
    </lineage>
</organism>
<dbReference type="Gene3D" id="2.40.70.10">
    <property type="entry name" value="Acid Proteases"/>
    <property type="match status" value="2"/>
</dbReference>
<feature type="domain" description="Xylanase inhibitor N-terminal" evidence="3">
    <location>
        <begin position="6"/>
        <end position="92"/>
    </location>
</feature>
<evidence type="ECO:0000259" key="3">
    <source>
        <dbReference type="Pfam" id="PF14543"/>
    </source>
</evidence>
<sequence>MVQLSIGGEIGQDVVSLQSISGRNVSVPNIPFVCASKFPLENLADGITGMAALGRSNISLPVYFSSAFGIPRISAVCLSSLTNSSGVIFFGDGPYSIIPSNLLIYTPLIRNPVSTAGSYVEGEPSTDYFIGVKSIRVDREDNVGTRNGTVHPHTVLHTAIYKPFVKAFVKQMRAIFMTQVEPPIAVSFGPCFQLIDGYNSNEYGPVVPFIDLYWRAKAMFIGGFGVQIQW</sequence>
<dbReference type="InterPro" id="IPR021109">
    <property type="entry name" value="Peptidase_aspartic_dom_sf"/>
</dbReference>
<dbReference type="PANTHER" id="PTHR47965:SF54">
    <property type="entry name" value="PEPTIDASE A1 DOMAIN-CONTAINING PROTEIN"/>
    <property type="match status" value="1"/>
</dbReference>
<dbReference type="SUPFAM" id="SSF50630">
    <property type="entry name" value="Acid proteases"/>
    <property type="match status" value="1"/>
</dbReference>
<dbReference type="PANTHER" id="PTHR47965">
    <property type="entry name" value="ASPARTYL PROTEASE-RELATED"/>
    <property type="match status" value="1"/>
</dbReference>
<dbReference type="Pfam" id="PF14543">
    <property type="entry name" value="TAXi_N"/>
    <property type="match status" value="1"/>
</dbReference>
<comment type="similarity">
    <text evidence="1">Belongs to the peptidase A1 family.</text>
</comment>
<evidence type="ECO:0000313" key="5">
    <source>
        <dbReference type="Proteomes" id="UP000008311"/>
    </source>
</evidence>
<dbReference type="InterPro" id="IPR001461">
    <property type="entry name" value="Aspartic_peptidase_A1"/>
</dbReference>
<keyword evidence="5" id="KW-1185">Reference proteome</keyword>
<evidence type="ECO:0000313" key="4">
    <source>
        <dbReference type="EMBL" id="EEF45339.1"/>
    </source>
</evidence>
<gene>
    <name evidence="4" type="ORF">RCOM_0913040</name>
</gene>
<dbReference type="InterPro" id="IPR032861">
    <property type="entry name" value="TAXi_N"/>
</dbReference>
<evidence type="ECO:0000259" key="2">
    <source>
        <dbReference type="Pfam" id="PF14541"/>
    </source>
</evidence>